<evidence type="ECO:0000256" key="5">
    <source>
        <dbReference type="SAM" id="MobiDB-lite"/>
    </source>
</evidence>
<organism evidence="10 11">
    <name type="scientific">Petromyzon marinus</name>
    <name type="common">Sea lamprey</name>
    <dbReference type="NCBI Taxonomy" id="7757"/>
    <lineage>
        <taxon>Eukaryota</taxon>
        <taxon>Metazoa</taxon>
        <taxon>Chordata</taxon>
        <taxon>Craniata</taxon>
        <taxon>Vertebrata</taxon>
        <taxon>Cyclostomata</taxon>
        <taxon>Hyperoartia</taxon>
        <taxon>Petromyzontiformes</taxon>
        <taxon>Petromyzontidae</taxon>
        <taxon>Petromyzon</taxon>
    </lineage>
</organism>
<proteinExistence type="inferred from homology"/>
<feature type="region of interest" description="Disordered" evidence="5">
    <location>
        <begin position="445"/>
        <end position="464"/>
    </location>
</feature>
<evidence type="ECO:0000259" key="8">
    <source>
        <dbReference type="Pfam" id="PF25036"/>
    </source>
</evidence>
<evidence type="ECO:0000259" key="7">
    <source>
        <dbReference type="Pfam" id="PF25033"/>
    </source>
</evidence>
<comment type="similarity">
    <text evidence="1">Belongs to the VPS13 family.</text>
</comment>
<keyword evidence="2" id="KW-0813">Transport</keyword>
<evidence type="ECO:0000256" key="3">
    <source>
        <dbReference type="ARBA" id="ARBA00023055"/>
    </source>
</evidence>
<name>A0AAJ7TV13_PETMA</name>
<evidence type="ECO:0000259" key="9">
    <source>
        <dbReference type="Pfam" id="PF25037"/>
    </source>
</evidence>
<keyword evidence="10" id="KW-1185">Reference proteome</keyword>
<dbReference type="PANTHER" id="PTHR16166">
    <property type="entry name" value="VACUOLAR PROTEIN SORTING-ASSOCIATED PROTEIN VPS13"/>
    <property type="match status" value="1"/>
</dbReference>
<dbReference type="RefSeq" id="XP_032824604.1">
    <property type="nucleotide sequence ID" value="XM_032968713.1"/>
</dbReference>
<dbReference type="Pfam" id="PF12624">
    <property type="entry name" value="VPS13_N"/>
    <property type="match status" value="1"/>
</dbReference>
<dbReference type="InterPro" id="IPR026847">
    <property type="entry name" value="VPS13"/>
</dbReference>
<dbReference type="InterPro" id="IPR056747">
    <property type="entry name" value="VPS13-like_M"/>
</dbReference>
<dbReference type="Pfam" id="PF25037">
    <property type="entry name" value="VPS13_C"/>
    <property type="match status" value="1"/>
</dbReference>
<dbReference type="GO" id="GO:0045053">
    <property type="term" value="P:protein retention in Golgi apparatus"/>
    <property type="evidence" value="ECO:0007669"/>
    <property type="project" value="TreeGrafter"/>
</dbReference>
<dbReference type="Pfam" id="PF25033">
    <property type="entry name" value="VPS13_M"/>
    <property type="match status" value="1"/>
</dbReference>
<accession>A0AAJ7TV13</accession>
<dbReference type="Proteomes" id="UP001318040">
    <property type="component" value="Chromosome 40"/>
</dbReference>
<dbReference type="GO" id="GO:0006869">
    <property type="term" value="P:lipid transport"/>
    <property type="evidence" value="ECO:0007669"/>
    <property type="project" value="UniProtKB-KW"/>
</dbReference>
<evidence type="ECO:0000313" key="10">
    <source>
        <dbReference type="Proteomes" id="UP001318040"/>
    </source>
</evidence>
<dbReference type="PANTHER" id="PTHR16166:SF93">
    <property type="entry name" value="INTERMEMBRANE LIPID TRANSFER PROTEIN VPS13"/>
    <property type="match status" value="1"/>
</dbReference>
<feature type="compositionally biased region" description="Basic and acidic residues" evidence="5">
    <location>
        <begin position="447"/>
        <end position="459"/>
    </location>
</feature>
<feature type="region of interest" description="Disordered" evidence="5">
    <location>
        <begin position="1091"/>
        <end position="1135"/>
    </location>
</feature>
<evidence type="ECO:0000256" key="1">
    <source>
        <dbReference type="ARBA" id="ARBA00006545"/>
    </source>
</evidence>
<dbReference type="GO" id="GO:0006623">
    <property type="term" value="P:protein targeting to vacuole"/>
    <property type="evidence" value="ECO:0007669"/>
    <property type="project" value="TreeGrafter"/>
</dbReference>
<evidence type="ECO:0000313" key="11">
    <source>
        <dbReference type="RefSeq" id="XP_032824604.1"/>
    </source>
</evidence>
<feature type="domain" description="Intermembrane lipid transfer protein VPS13-like C-terminal" evidence="9">
    <location>
        <begin position="3237"/>
        <end position="3338"/>
    </location>
</feature>
<sequence length="3391" mass="372512">MVFESLVVDLLNRFLADYVVNLDSSQLSLGVWGGDAVLENLVLKENALSELDVPFKVKVGHIGKLTLKIPWKNLYKEAVIASLEGVYLLVVPSASIKYDAEKEEKQQLELKQRELRRIEEAMMKAAERENPTTVQADSFTEKLVAQVIKNLQVTVSGIHVRYEDEINNAAKPISVGITLRELSFKTSDQNWKPCLLDDKAKIFYKLVCLDCLSAYWNVDCTMYSRDSAERALGQLKDTVASSKFMPKDFCYIFRPISASAKLRMNPKGDVELTMPKINLDVTLQDIDTELCRPQYLSIMEVLESYDLMTRNLPYRKYRPQVPAKGHPRAWWGYVTKGVLEETVRRNASAWSWKHIRLHRTKLRTYCQLYRQKLTQRTAPAYLLEELQELEKDLDVFNITLARQQAEAEAKKSGQKIFGSSLVTQGQEEKKEGWFSGWGWGGWGGGGAKEEAKPDVKDPKSVTQSLSQLMTPEEKAKLFSAIDYSETTADRNIPEDYVSQKLFFKLTSLSCTVRERDADLLKVKVTDVYAAISQRPSAQAFRLDARLEQCWVTGLAQAGRPPRLLTSQGVALVPRPSGFTATAATAVTATSGAGGRGSLLELMFETNPADKKCDQRLRVESQPLEIVYDAATINSLADFFRPPRDVHLEQLASATMNKLEEFKEKTSTGLAYIIETRKVLELSVDLQASYVVVPYTGSLANAGSLLILDLGHFKVCSVHTEHSKPITVGKTSIKEIMERAYENFNVDLTDVQILYARADDDWKSARAQKHTAMHILQPMSLMLQLASALVTTDARMPKFKVSGELPSLLVSISDRKLRGVVELIDSIPFPQQPKTATPARIASKKALPAAVSPQFKPDLLNFPATSMSSRVPSSDRITDSDSEYASAEEEFFDAESSVEAIRAGVAGAGLGRGPPYYSRPLSGAFPAALPAVKPVLKEPPQNMTDLQLQFEIKQIFLEVCRQVPGGQEGTTVEERPIMQLEAAHLGTELTMRRFNLHAASYLKEIRLSCLEFTQPDGKPINILSTYDNEQEDLLIMKYTKAYKKGPEFDTTFKRTIQKVQVSFSSLDVLLHTEALLFCMNFLMGLAPPAKESDGGAAAAGVPPPEDVEGDEEPGAVVPTMTADSDSSHELALSGQKPARKVKDDELIYFHLEAKLDAFNVCMRSQQHRITDVIIEGLDVNLSQKKTQTDVSVGLKNITVLDADPDTIHKKVVSIIGKEVFRFGMTSYVDATKGGAYTDMAAVDARILLVVGCIQIVYLNKFISALLDFVNNFQQAKEAVTEATVQAAEKAASNLKDLAQRSYRLALSVTVKAPLVVVPQNSKSRDAIVADLGHVAVSNAFSLAPVGRPLPLPPIVDTMTVRLSQIKLSRAVVTDSRVDGEVMMLEPVNMDLELRRNLAAMWYTEIPDVDISAKIRPMMVVLSQDDLMLVMTTLNENLSEGGAAAPADKEQPPMDAQKDVDGRKAVASDAASQGEKVVTSAVVETGKPPVTRTTLKFEFNLEAVSLVLLVGTPQQICKRDPLCRLGEFRLQTIRTGGRMMSDGTMTVTLRLHNCTLDDLRPGDKLTARMVGMRPGEHRKAMLELGYRQGREGMRADVTLQDLAVCASIEFLQTVADFFVKGMPAAADAKAPPAAAELTPKGSAIRAAVRSAGQEGSSSMGQQQLATPPPPPPPSRMVVSVRVRDPEVAFVADLRRAGSPALLASMQLEFDMTREEDGAQEMMAAVRDLKLLACPFVPDQRTGHTTTVLQPCCLLFESKQQGGSTSMNVELNSLTLKVSPVIINAVMSILTALSTPAPEPGAGRDADVEQRDPWAVRSLDDVKLWFLASSSSSNLSQLAVTAAPVAAAAARDAEQAAVAGAEHLEVKVESVTLTLEAGVGHRTIPLLLMEAEFGGDVENWSSLMRVHCQMALEVLYYNEGLAVWEPLLEPVFLEENARWQGTDVKNDKKKRKKMKGTILQVAEEVEQKRWELSVKINKNAVEPDQTHDEIDALLEMPPETVICVSSEDLMNVTLSKSSIAMLNNLARAFTEAASQSQEVLSEQEDRAPIMVLNCLGQPAYVAHGAGVCSLHAAEGGAVTHAATHSQLLQDGERLKLEYVVGESAKDRSFMERQAVKFAVALVGFSKLEVPLSKAGRYVYSVANESDHKVMNLVCQVDAANGIKTLTLRSPLQIKNHCSVSFRVLIRTSDSAETVVGTAEARGEFNVPFPAYRQDLYVQPAGPGLEGFGDAEMSWVGLIGNAAVSRAVLRCPAAQEGGRPLTIVATTVDDCVTYCCSEEERTGPACLIHLRPPLTLRNLMPFPLSYRLKGSDVHGRLETGHSADVCQASESSAELELSLHGYLGRDWTCVCGARDGQDELSHLSFSVDAAGPGSSSGAAAAAPAQDETLLPPQRQFDAKLQLTESEGRRTAAVFSPYWMLNRTGRMLQYRADDAYHKQPPGNEGPYLFAFKPKVMFNKNKVQLRVSDSDPSSDFSLDTVGSSGCIKCSSKKKMEYAVGVTISLTSFTLTKVVSFQPYFSLANKSRLDVEVSETGSDAWLLVPSNKCVPFWPEDTSQRLQVRIHGSGECSKAFSFTQQDNGTLLQLEGKYVGLVMDVSLGEHSTVISFADYFEGSAPVHLVNHSHEVVAYTQSDSNDKRTLQPGQSVLYTWSDPCRKRHLRWTCCDQSYELDLLKDDGGKVEIGGELRVSWACFLDGLQRCLLFTADVAVVARAQDAPLVERARSRVALSLQALGLSLVNDDAKQEISFIGITSSGVVWEEKPKRRWKMMSGKLSALLEERYVKLASSNGSAEAHGRVRIDSDIEVDFTSSPMMLLAPNPRAIRRHFLPGVRVEYTTWPHQTSLRARINRIQIDSQMPGSVFPVVFHPVPPPKSIAADSEPKPLVDVSIVTRVGEHSKITQIKYFKVLIQEMALKADMGFLGALLELVTADSTLASEGMLVKLFEDDLKALEECALEATAADTSAVSFYEDLHISPLKIHLSFSLSAGGAQDGSVFPGGQAEQGPLRTLNSFLQGIGATLTDLQDVVFRLAFFEVNHKFYTGSQLTAEATRHYTKQALQQMYKVVLGLDVLGNPFGLIHGLSEGVEAFFYEPYQGAVQGPEEFVEGMALGMKSLFGHTVGGAAGMVSRITGTMGKGLATITMDEEYQRKRREEMNQQPTDLKEGLARGGKGLLKGVIGGVTGIITKPIEGARSGGATGFLKGVGKGLVGVVARPAGGVIDMASSTMEGIKRQAEASETVEKMRPPRVIQEDGIIRPYSRREGEGSQLVQKIENGKFALDQYRAHEFVTKDGRNVFLVTNRRVMFVTKDDMFGQVTCDWQYMFNEFTDPPLREGRRLCILANEKLKSVFHVKNIGKILNFPTDSMAEEMLKKLEEAHRKWKEQRFLTSSEDNPDGSD</sequence>
<feature type="region of interest" description="Disordered" evidence="5">
    <location>
        <begin position="1645"/>
        <end position="1674"/>
    </location>
</feature>
<evidence type="ECO:0000259" key="6">
    <source>
        <dbReference type="Pfam" id="PF12624"/>
    </source>
</evidence>
<gene>
    <name evidence="11" type="primary">LOC116950717</name>
</gene>
<feature type="domain" description="Vacuolar protein sorting-associated protein 13 VPS13 adaptor binding" evidence="8">
    <location>
        <begin position="2125"/>
        <end position="2652"/>
    </location>
</feature>
<feature type="domain" description="VPS13-like middle region" evidence="7">
    <location>
        <begin position="1164"/>
        <end position="2027"/>
    </location>
</feature>
<protein>
    <submittedName>
        <fullName evidence="11">Vacuolar protein sorting-associated protein 13C-like isoform X2</fullName>
    </submittedName>
</protein>
<keyword evidence="3" id="KW-0445">Lipid transport</keyword>
<feature type="compositionally biased region" description="Low complexity" evidence="5">
    <location>
        <begin position="1648"/>
        <end position="1661"/>
    </location>
</feature>
<evidence type="ECO:0000256" key="4">
    <source>
        <dbReference type="SAM" id="Coils"/>
    </source>
</evidence>
<feature type="domain" description="Chorein N-terminal" evidence="6">
    <location>
        <begin position="2"/>
        <end position="898"/>
    </location>
</feature>
<dbReference type="Pfam" id="PF25036">
    <property type="entry name" value="VPS13_VAB"/>
    <property type="match status" value="1"/>
</dbReference>
<dbReference type="InterPro" id="IPR056748">
    <property type="entry name" value="VPS13-like_C"/>
</dbReference>
<dbReference type="InterPro" id="IPR009543">
    <property type="entry name" value="VPS13_VAB"/>
</dbReference>
<dbReference type="InterPro" id="IPR026854">
    <property type="entry name" value="VPS13_N"/>
</dbReference>
<reference evidence="11" key="1">
    <citation type="submission" date="2025-08" db="UniProtKB">
        <authorList>
            <consortium name="RefSeq"/>
        </authorList>
    </citation>
    <scope>IDENTIFICATION</scope>
    <source>
        <tissue evidence="11">Sperm</tissue>
    </source>
</reference>
<feature type="coiled-coil region" evidence="4">
    <location>
        <begin position="98"/>
        <end position="128"/>
    </location>
</feature>
<evidence type="ECO:0000256" key="2">
    <source>
        <dbReference type="ARBA" id="ARBA00022448"/>
    </source>
</evidence>
<keyword evidence="4" id="KW-0175">Coiled coil</keyword>